<evidence type="ECO:0000313" key="13">
    <source>
        <dbReference type="Proteomes" id="UP001501725"/>
    </source>
</evidence>
<dbReference type="InterPro" id="IPR017853">
    <property type="entry name" value="GH"/>
</dbReference>
<dbReference type="Gene3D" id="3.20.20.80">
    <property type="entry name" value="Glycosidases"/>
    <property type="match status" value="3"/>
</dbReference>
<protein>
    <recommendedName>
        <fullName evidence="4 10">4-alpha-glucanotransferase</fullName>
        <ecNumber evidence="3 10">2.4.1.25</ecNumber>
    </recommendedName>
    <alternativeName>
        <fullName evidence="8 10">Amylomaltase</fullName>
    </alternativeName>
    <alternativeName>
        <fullName evidence="9 10">Disproportionating enzyme</fullName>
    </alternativeName>
</protein>
<proteinExistence type="inferred from homology"/>
<dbReference type="PANTHER" id="PTHR32438:SF5">
    <property type="entry name" value="4-ALPHA-GLUCANOTRANSFERASE DPE1, CHLOROPLASTIC_AMYLOPLASTIC"/>
    <property type="match status" value="1"/>
</dbReference>
<evidence type="ECO:0000256" key="2">
    <source>
        <dbReference type="ARBA" id="ARBA00005684"/>
    </source>
</evidence>
<evidence type="ECO:0000256" key="1">
    <source>
        <dbReference type="ARBA" id="ARBA00000439"/>
    </source>
</evidence>
<comment type="caution">
    <text evidence="12">The sequence shown here is derived from an EMBL/GenBank/DDBJ whole genome shotgun (WGS) entry which is preliminary data.</text>
</comment>
<evidence type="ECO:0000256" key="6">
    <source>
        <dbReference type="ARBA" id="ARBA00022679"/>
    </source>
</evidence>
<dbReference type="Gene3D" id="3.30.1590.10">
    <property type="entry name" value="Maltooligosyl trehalose synthase, domain 2"/>
    <property type="match status" value="1"/>
</dbReference>
<dbReference type="InterPro" id="IPR003385">
    <property type="entry name" value="Glyco_hydro_77"/>
</dbReference>
<evidence type="ECO:0000313" key="12">
    <source>
        <dbReference type="EMBL" id="GAA4330128.1"/>
    </source>
</evidence>
<keyword evidence="7 10" id="KW-0119">Carbohydrate metabolism</keyword>
<dbReference type="PANTHER" id="PTHR32438">
    <property type="entry name" value="4-ALPHA-GLUCANOTRANSFERASE DPE1, CHLOROPLASTIC/AMYLOPLASTIC"/>
    <property type="match status" value="1"/>
</dbReference>
<dbReference type="Gene3D" id="1.10.10.470">
    <property type="entry name" value="Maltooligosyl trehalose synthase, domain 4"/>
    <property type="match status" value="1"/>
</dbReference>
<sequence length="1395" mass="158237">MYNPIATYRIQFHKDFTFRHLEAIIPYLRDLGIKTIYASPIFTATPGSTHGYDALNPLEINPEIGTLEELRALRETLRAAGIGWMQDIVPNHMAYDTRNPWLRDVLRKGRQSVYAGFFDVTWNNDAASGHIMAPFLGAPLEDAVRGGEIRLHRENGEFQLRYYDAAYPLRLRSYEDVLRSQGASEAVNQWLRGADDVGALEDAAQYSKGFDELLLQLASLSNDKAVGSYIDERVAAVNADPEALLRIANDQVYRLCHWQETDGRINYRRFFTVNGLICLNMQDEHVFDTFHTFIKQLIDEGIFDALRIDHVDGLYDPAQYLVRLRALVGPEVPIVVEKILELHEELPQAWPIEGTSGYEFLAQMNQLLTDTRGEAPFSQYYSGIVQEQGTVPQQVRDKKAFMLYHHMGGELENLYQLLMQQLVPEQYAQMRTEDLKTAIAELLIHMPVYRYYGNALPLPKAEGAALSAVFAQARISRADLAPALHLLEATLLGEEPDAQKIEKKLHLYKRLMQLSGPLMAKGVEDTLMYTYNRFIGHNEVGDAPGTFGWTTDAFHRVLRERQAEWPLTLNATSTHDTKRGEDVRARLQVLSSLSEEWLAAVTAWEADRGTTDAPDANDAYFLYQTLIASYPLRAEDRAGYEERIAEYLQKALREAKLHSNWTAPNEAYEAAAKSYASRLLAPESPFQKGFAPLYEKVADLGIVHSLAQVLLKFTAPGVPDVYQGCEWWDESLVDPDNRRPVDYDARKAWLQEVMNVPAVGGVADLWKERRDGRIKLWLTHQLLQLRAASPDLFQQGAYLPLQAEGTYKDNVFAFARRHGGTALIVVVPLCPAALVSGAEALATFDWKDTAIQLPAEVSGEWTGLLDNKSGTARKTLPVNGLFDPLPFALLRSSSVEVRDRSAGLLLHISSLPSPFGIGDLGPEAYSFLHFLQKAKQRYWQLLPLTPTEAGQGHSPYSSTSSRAGNILFISPELLVEEGLLLREELQEFYQSHTGSADYSAAEAAKKAMLEMAWNRFRDQSAADERFAAFREREAGWLPDFARYQLLKELNDGKPWYEWEEALRLRDPATMARLDREHAGTLDKFCWQQYVFDKQWNRLKASANERGIRLIGDLPFYVSYDSSDVWADRALFLLDEAGQRLGLAGVPPDAFSSDGQLWGMPVFRWDVLKARHYDWWVERLQRNIELFDLVRLDHFRAFAAYWEVPAGATTARNGTWKEGPGADFFDSLKEQLGALPFVAEDLGDIDDAVLELRDRFDLPGMKVLQFAFGEDLPESPHIPHNYREHFLAYTGTHDNNTTKGWWRQEASTEMRERLGVYAGYLLNEDDVPPLLCRMALASLAQTAILPVQDLLGLDETARMNTPAQGEHNWGWRLLPGQLDKDARRRLRQWTELYNRS</sequence>
<gene>
    <name evidence="12" type="ORF">GCM10023184_21140</name>
</gene>
<dbReference type="SMART" id="SM00642">
    <property type="entry name" value="Aamy"/>
    <property type="match status" value="1"/>
</dbReference>
<dbReference type="NCBIfam" id="TIGR00217">
    <property type="entry name" value="malQ"/>
    <property type="match status" value="1"/>
</dbReference>
<dbReference type="NCBIfam" id="NF011080">
    <property type="entry name" value="PRK14508.1-3"/>
    <property type="match status" value="1"/>
</dbReference>
<dbReference type="RefSeq" id="WP_345255648.1">
    <property type="nucleotide sequence ID" value="NZ_BAABGY010000007.1"/>
</dbReference>
<evidence type="ECO:0000256" key="10">
    <source>
        <dbReference type="RuleBase" id="RU361207"/>
    </source>
</evidence>
<dbReference type="InterPro" id="IPR006047">
    <property type="entry name" value="GH13_cat_dom"/>
</dbReference>
<dbReference type="InterPro" id="IPR012767">
    <property type="entry name" value="Trehalose_TreY"/>
</dbReference>
<comment type="similarity">
    <text evidence="2 10">Belongs to the disproportionating enzyme family.</text>
</comment>
<evidence type="ECO:0000259" key="11">
    <source>
        <dbReference type="SMART" id="SM00642"/>
    </source>
</evidence>
<dbReference type="NCBIfam" id="TIGR02401">
    <property type="entry name" value="trehalose_TreY"/>
    <property type="match status" value="1"/>
</dbReference>
<accession>A0ABP8GUE1</accession>
<dbReference type="Gene3D" id="3.30.750.90">
    <property type="match status" value="1"/>
</dbReference>
<evidence type="ECO:0000256" key="9">
    <source>
        <dbReference type="ARBA" id="ARBA00031501"/>
    </source>
</evidence>
<organism evidence="12 13">
    <name type="scientific">Flaviaesturariibacter amylovorans</name>
    <dbReference type="NCBI Taxonomy" id="1084520"/>
    <lineage>
        <taxon>Bacteria</taxon>
        <taxon>Pseudomonadati</taxon>
        <taxon>Bacteroidota</taxon>
        <taxon>Chitinophagia</taxon>
        <taxon>Chitinophagales</taxon>
        <taxon>Chitinophagaceae</taxon>
        <taxon>Flaviaestuariibacter</taxon>
    </lineage>
</organism>
<dbReference type="EMBL" id="BAABGY010000007">
    <property type="protein sequence ID" value="GAA4330128.1"/>
    <property type="molecule type" value="Genomic_DNA"/>
</dbReference>
<evidence type="ECO:0000256" key="4">
    <source>
        <dbReference type="ARBA" id="ARBA00020295"/>
    </source>
</evidence>
<name>A0ABP8GUE1_9BACT</name>
<dbReference type="InterPro" id="IPR013797">
    <property type="entry name" value="Maltooligo_trehalose_synth_4"/>
</dbReference>
<comment type="catalytic activity">
    <reaction evidence="1 10">
        <text>Transfers a segment of a (1-&gt;4)-alpha-D-glucan to a new position in an acceptor, which may be glucose or a (1-&gt;4)-alpha-D-glucan.</text>
        <dbReference type="EC" id="2.4.1.25"/>
    </reaction>
</comment>
<dbReference type="CDD" id="cd11336">
    <property type="entry name" value="AmyAc_MTSase"/>
    <property type="match status" value="1"/>
</dbReference>
<keyword evidence="6 10" id="KW-0808">Transferase</keyword>
<dbReference type="Pfam" id="PF00128">
    <property type="entry name" value="Alpha-amylase"/>
    <property type="match status" value="1"/>
</dbReference>
<dbReference type="Proteomes" id="UP001501725">
    <property type="component" value="Unassembled WGS sequence"/>
</dbReference>
<keyword evidence="5 10" id="KW-0328">Glycosyltransferase</keyword>
<evidence type="ECO:0000256" key="5">
    <source>
        <dbReference type="ARBA" id="ARBA00022676"/>
    </source>
</evidence>
<evidence type="ECO:0000256" key="8">
    <source>
        <dbReference type="ARBA" id="ARBA00031423"/>
    </source>
</evidence>
<feature type="domain" description="Glycosyl hydrolase family 13 catalytic" evidence="11">
    <location>
        <begin position="4"/>
        <end position="481"/>
    </location>
</feature>
<evidence type="ECO:0000256" key="7">
    <source>
        <dbReference type="ARBA" id="ARBA00023277"/>
    </source>
</evidence>
<dbReference type="SUPFAM" id="SSF51445">
    <property type="entry name" value="(Trans)glycosidases"/>
    <property type="match status" value="2"/>
</dbReference>
<reference evidence="13" key="1">
    <citation type="journal article" date="2019" name="Int. J. Syst. Evol. Microbiol.">
        <title>The Global Catalogue of Microorganisms (GCM) 10K type strain sequencing project: providing services to taxonomists for standard genome sequencing and annotation.</title>
        <authorList>
            <consortium name="The Broad Institute Genomics Platform"/>
            <consortium name="The Broad Institute Genome Sequencing Center for Infectious Disease"/>
            <person name="Wu L."/>
            <person name="Ma J."/>
        </authorList>
    </citation>
    <scope>NUCLEOTIDE SEQUENCE [LARGE SCALE GENOMIC DNA]</scope>
    <source>
        <strain evidence="13">JCM 17919</strain>
    </source>
</reference>
<dbReference type="EC" id="2.4.1.25" evidence="3 10"/>
<dbReference type="Pfam" id="PF02446">
    <property type="entry name" value="Glyco_hydro_77"/>
    <property type="match status" value="1"/>
</dbReference>
<evidence type="ECO:0000256" key="3">
    <source>
        <dbReference type="ARBA" id="ARBA00012560"/>
    </source>
</evidence>
<keyword evidence="13" id="KW-1185">Reference proteome</keyword>